<dbReference type="Pfam" id="PF01614">
    <property type="entry name" value="IclR_C"/>
    <property type="match status" value="1"/>
</dbReference>
<dbReference type="InterPro" id="IPR036388">
    <property type="entry name" value="WH-like_DNA-bd_sf"/>
</dbReference>
<keyword evidence="1" id="KW-0805">Transcription regulation</keyword>
<dbReference type="InterPro" id="IPR050707">
    <property type="entry name" value="HTH_MetabolicPath_Reg"/>
</dbReference>
<evidence type="ECO:0000259" key="5">
    <source>
        <dbReference type="PROSITE" id="PS51078"/>
    </source>
</evidence>
<dbReference type="RefSeq" id="WP_377050219.1">
    <property type="nucleotide sequence ID" value="NZ_JBHLVZ010000023.1"/>
</dbReference>
<dbReference type="Proteomes" id="UP001589789">
    <property type="component" value="Unassembled WGS sequence"/>
</dbReference>
<dbReference type="InterPro" id="IPR036390">
    <property type="entry name" value="WH_DNA-bd_sf"/>
</dbReference>
<gene>
    <name evidence="6" type="ORF">ACFFIC_11045</name>
</gene>
<dbReference type="InterPro" id="IPR029016">
    <property type="entry name" value="GAF-like_dom_sf"/>
</dbReference>
<dbReference type="InterPro" id="IPR014757">
    <property type="entry name" value="Tscrpt_reg_IclR_C"/>
</dbReference>
<dbReference type="PANTHER" id="PTHR30136">
    <property type="entry name" value="HELIX-TURN-HELIX TRANSCRIPTIONAL REGULATOR, ICLR FAMILY"/>
    <property type="match status" value="1"/>
</dbReference>
<keyword evidence="2" id="KW-0238">DNA-binding</keyword>
<protein>
    <submittedName>
        <fullName evidence="6">IclR family transcriptional regulator</fullName>
    </submittedName>
</protein>
<name>A0ABV6IR34_9PROT</name>
<feature type="domain" description="HTH iclR-type" evidence="4">
    <location>
        <begin position="14"/>
        <end position="76"/>
    </location>
</feature>
<dbReference type="EMBL" id="JBHLVZ010000023">
    <property type="protein sequence ID" value="MFC0386075.1"/>
    <property type="molecule type" value="Genomic_DNA"/>
</dbReference>
<dbReference type="SMART" id="SM00346">
    <property type="entry name" value="HTH_ICLR"/>
    <property type="match status" value="1"/>
</dbReference>
<dbReference type="SUPFAM" id="SSF46785">
    <property type="entry name" value="Winged helix' DNA-binding domain"/>
    <property type="match status" value="1"/>
</dbReference>
<reference evidence="6 7" key="1">
    <citation type="submission" date="2024-09" db="EMBL/GenBank/DDBJ databases">
        <authorList>
            <person name="Sun Q."/>
            <person name="Mori K."/>
        </authorList>
    </citation>
    <scope>NUCLEOTIDE SEQUENCE [LARGE SCALE GENOMIC DNA]</scope>
    <source>
        <strain evidence="6 7">CCM 7468</strain>
    </source>
</reference>
<dbReference type="Pfam" id="PF09339">
    <property type="entry name" value="HTH_IclR"/>
    <property type="match status" value="1"/>
</dbReference>
<evidence type="ECO:0000313" key="6">
    <source>
        <dbReference type="EMBL" id="MFC0386075.1"/>
    </source>
</evidence>
<dbReference type="PANTHER" id="PTHR30136:SF24">
    <property type="entry name" value="HTH-TYPE TRANSCRIPTIONAL REPRESSOR ALLR"/>
    <property type="match status" value="1"/>
</dbReference>
<organism evidence="6 7">
    <name type="scientific">Muricoccus vinaceus</name>
    <dbReference type="NCBI Taxonomy" id="424704"/>
    <lineage>
        <taxon>Bacteria</taxon>
        <taxon>Pseudomonadati</taxon>
        <taxon>Pseudomonadota</taxon>
        <taxon>Alphaproteobacteria</taxon>
        <taxon>Acetobacterales</taxon>
        <taxon>Roseomonadaceae</taxon>
        <taxon>Muricoccus</taxon>
    </lineage>
</organism>
<proteinExistence type="predicted"/>
<evidence type="ECO:0000256" key="3">
    <source>
        <dbReference type="ARBA" id="ARBA00023163"/>
    </source>
</evidence>
<evidence type="ECO:0000259" key="4">
    <source>
        <dbReference type="PROSITE" id="PS51077"/>
    </source>
</evidence>
<keyword evidence="3" id="KW-0804">Transcription</keyword>
<dbReference type="SUPFAM" id="SSF55781">
    <property type="entry name" value="GAF domain-like"/>
    <property type="match status" value="1"/>
</dbReference>
<feature type="domain" description="IclR-ED" evidence="5">
    <location>
        <begin position="77"/>
        <end position="253"/>
    </location>
</feature>
<dbReference type="InterPro" id="IPR005471">
    <property type="entry name" value="Tscrpt_reg_IclR_N"/>
</dbReference>
<evidence type="ECO:0000256" key="1">
    <source>
        <dbReference type="ARBA" id="ARBA00023015"/>
    </source>
</evidence>
<evidence type="ECO:0000256" key="2">
    <source>
        <dbReference type="ARBA" id="ARBA00023125"/>
    </source>
</evidence>
<evidence type="ECO:0000313" key="7">
    <source>
        <dbReference type="Proteomes" id="UP001589789"/>
    </source>
</evidence>
<dbReference type="Gene3D" id="3.30.450.40">
    <property type="match status" value="1"/>
</dbReference>
<accession>A0ABV6IR34</accession>
<keyword evidence="7" id="KW-1185">Reference proteome</keyword>
<sequence length="259" mass="26925">MASGTAEAGEGDSVRAVQRAVAILQAFTSIQPRLTVLELQRATGISRPTLYRLLQTLSASGLVQAQGEPQRFGLGPAVMGLAHVWSAGLDVAQLARPVLERLRDMTGETAALFVLQGDRRLCLVEVTSRHVLMISRGVGETEHISRGASGKAILAHLSGEAASAAWRGLPPEVNRARLTEELARCRAEGIAISRGEVFRGAVAIAAPYFGPGGQVAGSIGLFGPEARVDEAQARHCGALLGEAARELTAALGGTPPAAA</sequence>
<dbReference type="PROSITE" id="PS51077">
    <property type="entry name" value="HTH_ICLR"/>
    <property type="match status" value="1"/>
</dbReference>
<comment type="caution">
    <text evidence="6">The sequence shown here is derived from an EMBL/GenBank/DDBJ whole genome shotgun (WGS) entry which is preliminary data.</text>
</comment>
<dbReference type="Gene3D" id="1.10.10.10">
    <property type="entry name" value="Winged helix-like DNA-binding domain superfamily/Winged helix DNA-binding domain"/>
    <property type="match status" value="1"/>
</dbReference>
<dbReference type="PROSITE" id="PS51078">
    <property type="entry name" value="ICLR_ED"/>
    <property type="match status" value="1"/>
</dbReference>